<dbReference type="Pfam" id="PF14063">
    <property type="entry name" value="DUF4254"/>
    <property type="match status" value="1"/>
</dbReference>
<feature type="region of interest" description="Disordered" evidence="1">
    <location>
        <begin position="1"/>
        <end position="20"/>
    </location>
</feature>
<organism evidence="2 3">
    <name type="scientific">Lentzea kristufekii</name>
    <dbReference type="NCBI Taxonomy" id="3095430"/>
    <lineage>
        <taxon>Bacteria</taxon>
        <taxon>Bacillati</taxon>
        <taxon>Actinomycetota</taxon>
        <taxon>Actinomycetes</taxon>
        <taxon>Pseudonocardiales</taxon>
        <taxon>Pseudonocardiaceae</taxon>
        <taxon>Lentzea</taxon>
    </lineage>
</organism>
<accession>A0ABU4TZR6</accession>
<reference evidence="2 3" key="1">
    <citation type="submission" date="2023-11" db="EMBL/GenBank/DDBJ databases">
        <title>Lentzea sokolovensis, sp. nov., Lentzea kristufkii, sp. nov., and Lentzea miocenensis, sp. nov., rare actinobacteria from Sokolov Coal Basin, Miocene lacustrine sediment, Czech Republic.</title>
        <authorList>
            <person name="Lara A."/>
            <person name="Kotroba L."/>
            <person name="Nouioui I."/>
            <person name="Neumann-Schaal M."/>
            <person name="Mast Y."/>
            <person name="Chronakova A."/>
        </authorList>
    </citation>
    <scope>NUCLEOTIDE SEQUENCE [LARGE SCALE GENOMIC DNA]</scope>
    <source>
        <strain evidence="2 3">BCCO 10_0798</strain>
    </source>
</reference>
<evidence type="ECO:0000256" key="1">
    <source>
        <dbReference type="SAM" id="MobiDB-lite"/>
    </source>
</evidence>
<name>A0ABU4TZR6_9PSEU</name>
<reference evidence="2 3" key="2">
    <citation type="submission" date="2023-11" db="EMBL/GenBank/DDBJ databases">
        <authorList>
            <person name="Lara A.C."/>
            <person name="Chronakova A."/>
        </authorList>
    </citation>
    <scope>NUCLEOTIDE SEQUENCE [LARGE SCALE GENOMIC DNA]</scope>
    <source>
        <strain evidence="2 3">BCCO 10_0798</strain>
    </source>
</reference>
<protein>
    <submittedName>
        <fullName evidence="2">DUF4254 domain-containing protein</fullName>
    </submittedName>
</protein>
<gene>
    <name evidence="2" type="ORF">SK571_30965</name>
</gene>
<evidence type="ECO:0000313" key="2">
    <source>
        <dbReference type="EMBL" id="MDX8053812.1"/>
    </source>
</evidence>
<keyword evidence="3" id="KW-1185">Reference proteome</keyword>
<dbReference type="EMBL" id="JAXAVV010000017">
    <property type="protein sequence ID" value="MDX8053812.1"/>
    <property type="molecule type" value="Genomic_DNA"/>
</dbReference>
<sequence length="185" mass="19835">MTTLAPAAPGHDTAIPDTPAALPRSSTVVRAFSHPAEVTALHPVLVAAAKLAGEHGMRAEAHRLVHDPHADDHVLACATRTIAARDTGCAVLAEQIDIWAATVLAEPRTAMLHTETLGRLINRLCGVWTRWRLLSDDEPADPGITLALHQLTELCRAYDDLITDLQSGRRSLPVYQAITTPDAVA</sequence>
<proteinExistence type="predicted"/>
<dbReference type="InterPro" id="IPR025350">
    <property type="entry name" value="DUF4254"/>
</dbReference>
<comment type="caution">
    <text evidence="2">The sequence shown here is derived from an EMBL/GenBank/DDBJ whole genome shotgun (WGS) entry which is preliminary data.</text>
</comment>
<evidence type="ECO:0000313" key="3">
    <source>
        <dbReference type="Proteomes" id="UP001271792"/>
    </source>
</evidence>
<dbReference type="RefSeq" id="WP_319987611.1">
    <property type="nucleotide sequence ID" value="NZ_JAXAVV010000017.1"/>
</dbReference>
<dbReference type="Proteomes" id="UP001271792">
    <property type="component" value="Unassembled WGS sequence"/>
</dbReference>